<feature type="binding site" evidence="9">
    <location>
        <position position="88"/>
    </location>
    <ligand>
        <name>5-phospho-alpha-D-ribose 1-diphosphate</name>
        <dbReference type="ChEBI" id="CHEBI:58017"/>
    </ligand>
</feature>
<evidence type="ECO:0000256" key="3">
    <source>
        <dbReference type="ARBA" id="ARBA00022676"/>
    </source>
</evidence>
<dbReference type="InterPro" id="IPR017459">
    <property type="entry name" value="Glycosyl_Trfase_fam3_N_dom"/>
</dbReference>
<accession>A0A223KS37</accession>
<dbReference type="InterPro" id="IPR036320">
    <property type="entry name" value="Glycosyl_Trfase_fam3_N_dom_sf"/>
</dbReference>
<dbReference type="Pfam" id="PF00591">
    <property type="entry name" value="Glycos_transf_3"/>
    <property type="match status" value="1"/>
</dbReference>
<feature type="binding site" evidence="9">
    <location>
        <begin position="90"/>
        <end position="93"/>
    </location>
    <ligand>
        <name>5-phospho-alpha-D-ribose 1-diphosphate</name>
        <dbReference type="ChEBI" id="CHEBI:58017"/>
    </ligand>
</feature>
<protein>
    <recommendedName>
        <fullName evidence="9">Anthranilate phosphoribosyltransferase</fullName>
        <ecNumber evidence="9">2.4.2.18</ecNumber>
    </recommendedName>
</protein>
<dbReference type="GO" id="GO:0004048">
    <property type="term" value="F:anthranilate phosphoribosyltransferase activity"/>
    <property type="evidence" value="ECO:0007669"/>
    <property type="project" value="UniProtKB-UniRule"/>
</dbReference>
<evidence type="ECO:0000256" key="8">
    <source>
        <dbReference type="ARBA" id="ARBA00061188"/>
    </source>
</evidence>
<feature type="binding site" evidence="9">
    <location>
        <position position="120"/>
    </location>
    <ligand>
        <name>5-phospho-alpha-D-ribose 1-diphosphate</name>
        <dbReference type="ChEBI" id="CHEBI:58017"/>
    </ligand>
</feature>
<evidence type="ECO:0000256" key="2">
    <source>
        <dbReference type="ARBA" id="ARBA00022605"/>
    </source>
</evidence>
<dbReference type="Pfam" id="PF02885">
    <property type="entry name" value="Glycos_trans_3N"/>
    <property type="match status" value="1"/>
</dbReference>
<keyword evidence="2 9" id="KW-0028">Amino-acid biosynthesis</keyword>
<dbReference type="SUPFAM" id="SSF52418">
    <property type="entry name" value="Nucleoside phosphorylase/phosphoribosyltransferase catalytic domain"/>
    <property type="match status" value="1"/>
</dbReference>
<dbReference type="STRING" id="1314751.GCA_001591425_02614"/>
<keyword evidence="3 9" id="KW-0328">Glycosyltransferase</keyword>
<evidence type="ECO:0000256" key="4">
    <source>
        <dbReference type="ARBA" id="ARBA00022679"/>
    </source>
</evidence>
<evidence type="ECO:0000313" key="12">
    <source>
        <dbReference type="EMBL" id="AST92246.1"/>
    </source>
</evidence>
<feature type="binding site" evidence="9">
    <location>
        <position position="111"/>
    </location>
    <ligand>
        <name>anthranilate</name>
        <dbReference type="ChEBI" id="CHEBI:16567"/>
        <label>1</label>
    </ligand>
</feature>
<feature type="binding site" evidence="9">
    <location>
        <position position="80"/>
    </location>
    <ligand>
        <name>anthranilate</name>
        <dbReference type="ChEBI" id="CHEBI:16567"/>
        <label>1</label>
    </ligand>
</feature>
<dbReference type="Gene3D" id="1.20.970.10">
    <property type="entry name" value="Transferase, Pyrimidine Nucleoside Phosphorylase, Chain C"/>
    <property type="match status" value="1"/>
</dbReference>
<keyword evidence="5 9" id="KW-0822">Tryptophan biosynthesis</keyword>
<sequence>MFQQYLQRVIDNKSLTEKEAEHAMSLIMDGNITASQIASFITVLRFRGETVEEMLGFTQAMRMKMKKIEFNHPNVIDTCGTGGDSASTFNISTAAAIVASSGGAKVAKHGNRAFTSKSGSADVLEQLQIPVQQTTEDVKAALQKKGMAFLFAPNYHEGMKHAVQPRKEIGFRTIFNILGPLANPVQCKNQVIGVFSKTYAEKMAQVLVELKATHVLLVCGEDGLDEFSITGKSHVLEVKNGQLHKFSVEPEEVGLRRHSLQDIQVRNSLESAQTIQQAFQLKSTEAVIDTIAYNAGAALYVANIAKSMIEGIYQAKQLLKNGDALRQLQLLKQERGQFHASANH</sequence>
<comment type="caution">
    <text evidence="9">Lacks conserved residue(s) required for the propagation of feature annotation.</text>
</comment>
<evidence type="ECO:0000256" key="6">
    <source>
        <dbReference type="ARBA" id="ARBA00023141"/>
    </source>
</evidence>
<dbReference type="PANTHER" id="PTHR43285">
    <property type="entry name" value="ANTHRANILATE PHOSPHORIBOSYLTRANSFERASE"/>
    <property type="match status" value="1"/>
</dbReference>
<comment type="similarity">
    <text evidence="8">In the C-terminal section; belongs to the anthranilate phosphoribosyltransferase family.</text>
</comment>
<evidence type="ECO:0000256" key="7">
    <source>
        <dbReference type="ARBA" id="ARBA00052328"/>
    </source>
</evidence>
<keyword evidence="6 9" id="KW-0057">Aromatic amino acid biosynthesis</keyword>
<dbReference type="EMBL" id="CP018866">
    <property type="protein sequence ID" value="AST92246.1"/>
    <property type="molecule type" value="Genomic_DNA"/>
</dbReference>
<feature type="binding site" evidence="9">
    <location>
        <position position="225"/>
    </location>
    <ligand>
        <name>Mg(2+)</name>
        <dbReference type="ChEBI" id="CHEBI:18420"/>
        <label>2</label>
    </ligand>
</feature>
<feature type="binding site" evidence="9">
    <location>
        <position position="226"/>
    </location>
    <ligand>
        <name>Mg(2+)</name>
        <dbReference type="ChEBI" id="CHEBI:18420"/>
        <label>1</label>
    </ligand>
</feature>
<dbReference type="HAMAP" id="MF_00211">
    <property type="entry name" value="TrpD"/>
    <property type="match status" value="1"/>
</dbReference>
<comment type="subunit">
    <text evidence="9">Homodimer.</text>
</comment>
<feature type="binding site" evidence="9">
    <location>
        <position position="92"/>
    </location>
    <ligand>
        <name>Mg(2+)</name>
        <dbReference type="ChEBI" id="CHEBI:18420"/>
        <label>1</label>
    </ligand>
</feature>
<dbReference type="UniPathway" id="UPA00035">
    <property type="reaction ID" value="UER00041"/>
</dbReference>
<dbReference type="KEGG" id="bcoh:BC6307_13595"/>
<feature type="binding site" evidence="9">
    <location>
        <position position="80"/>
    </location>
    <ligand>
        <name>5-phospho-alpha-D-ribose 1-diphosphate</name>
        <dbReference type="ChEBI" id="CHEBI:58017"/>
    </ligand>
</feature>
<evidence type="ECO:0000256" key="9">
    <source>
        <dbReference type="HAMAP-Rule" id="MF_00211"/>
    </source>
</evidence>
<feature type="binding site" evidence="9">
    <location>
        <begin position="108"/>
        <end position="116"/>
    </location>
    <ligand>
        <name>5-phospho-alpha-D-ribose 1-diphosphate</name>
        <dbReference type="ChEBI" id="CHEBI:58017"/>
    </ligand>
</feature>
<keyword evidence="13" id="KW-1185">Reference proteome</keyword>
<keyword evidence="9" id="KW-0460">Magnesium</keyword>
<proteinExistence type="inferred from homology"/>
<comment type="catalytic activity">
    <reaction evidence="7 9">
        <text>N-(5-phospho-beta-D-ribosyl)anthranilate + diphosphate = 5-phospho-alpha-D-ribose 1-diphosphate + anthranilate</text>
        <dbReference type="Rhea" id="RHEA:11768"/>
        <dbReference type="ChEBI" id="CHEBI:16567"/>
        <dbReference type="ChEBI" id="CHEBI:18277"/>
        <dbReference type="ChEBI" id="CHEBI:33019"/>
        <dbReference type="ChEBI" id="CHEBI:58017"/>
        <dbReference type="EC" id="2.4.2.18"/>
    </reaction>
</comment>
<dbReference type="Proteomes" id="UP000215224">
    <property type="component" value="Chromosome"/>
</dbReference>
<evidence type="ECO:0000256" key="1">
    <source>
        <dbReference type="ARBA" id="ARBA00004907"/>
    </source>
</evidence>
<feature type="domain" description="Glycosyl transferase family 3" evidence="10">
    <location>
        <begin position="73"/>
        <end position="325"/>
    </location>
</feature>
<dbReference type="GO" id="GO:0005829">
    <property type="term" value="C:cytosol"/>
    <property type="evidence" value="ECO:0007669"/>
    <property type="project" value="TreeGrafter"/>
</dbReference>
<feature type="binding site" evidence="9">
    <location>
        <position position="226"/>
    </location>
    <ligand>
        <name>Mg(2+)</name>
        <dbReference type="ChEBI" id="CHEBI:18420"/>
        <label>2</label>
    </ligand>
</feature>
<dbReference type="NCBIfam" id="TIGR01245">
    <property type="entry name" value="trpD"/>
    <property type="match status" value="1"/>
</dbReference>
<dbReference type="PANTHER" id="PTHR43285:SF2">
    <property type="entry name" value="ANTHRANILATE PHOSPHORIBOSYLTRANSFERASE"/>
    <property type="match status" value="1"/>
</dbReference>
<dbReference type="FunFam" id="3.40.1030.10:FF:000002">
    <property type="entry name" value="Anthranilate phosphoribosyltransferase"/>
    <property type="match status" value="1"/>
</dbReference>
<feature type="binding site" evidence="9">
    <location>
        <position position="166"/>
    </location>
    <ligand>
        <name>anthranilate</name>
        <dbReference type="ChEBI" id="CHEBI:16567"/>
        <label>2</label>
    </ligand>
</feature>
<comment type="cofactor">
    <cofactor evidence="9">
        <name>Mg(2+)</name>
        <dbReference type="ChEBI" id="CHEBI:18420"/>
    </cofactor>
    <text evidence="9">Binds 2 magnesium ions per monomer.</text>
</comment>
<dbReference type="SUPFAM" id="SSF47648">
    <property type="entry name" value="Nucleoside phosphorylase/phosphoribosyltransferase N-terminal domain"/>
    <property type="match status" value="1"/>
</dbReference>
<organism evidence="12 13">
    <name type="scientific">Sutcliffiella cohnii</name>
    <dbReference type="NCBI Taxonomy" id="33932"/>
    <lineage>
        <taxon>Bacteria</taxon>
        <taxon>Bacillati</taxon>
        <taxon>Bacillota</taxon>
        <taxon>Bacilli</taxon>
        <taxon>Bacillales</taxon>
        <taxon>Bacillaceae</taxon>
        <taxon>Sutcliffiella</taxon>
    </lineage>
</organism>
<dbReference type="GO" id="GO:0000287">
    <property type="term" value="F:magnesium ion binding"/>
    <property type="evidence" value="ECO:0007669"/>
    <property type="project" value="UniProtKB-UniRule"/>
</dbReference>
<dbReference type="GO" id="GO:0000162">
    <property type="term" value="P:L-tryptophan biosynthetic process"/>
    <property type="evidence" value="ECO:0007669"/>
    <property type="project" value="UniProtKB-UniRule"/>
</dbReference>
<dbReference type="RefSeq" id="WP_066416861.1">
    <property type="nucleotide sequence ID" value="NZ_CP018866.1"/>
</dbReference>
<evidence type="ECO:0000259" key="10">
    <source>
        <dbReference type="Pfam" id="PF00591"/>
    </source>
</evidence>
<name>A0A223KS37_9BACI</name>
<keyword evidence="4 9" id="KW-0808">Transferase</keyword>
<feature type="domain" description="Glycosyl transferase family 3 N-terminal" evidence="11">
    <location>
        <begin position="3"/>
        <end position="63"/>
    </location>
</feature>
<keyword evidence="9" id="KW-0479">Metal-binding</keyword>
<evidence type="ECO:0000313" key="13">
    <source>
        <dbReference type="Proteomes" id="UP000215224"/>
    </source>
</evidence>
<evidence type="ECO:0000256" key="5">
    <source>
        <dbReference type="ARBA" id="ARBA00022822"/>
    </source>
</evidence>
<dbReference type="AlphaFoldDB" id="A0A223KS37"/>
<dbReference type="InterPro" id="IPR035902">
    <property type="entry name" value="Nuc_phospho_transferase"/>
</dbReference>
<feature type="binding site" evidence="9">
    <location>
        <begin position="83"/>
        <end position="84"/>
    </location>
    <ligand>
        <name>5-phospho-alpha-D-ribose 1-diphosphate</name>
        <dbReference type="ChEBI" id="CHEBI:58017"/>
    </ligand>
</feature>
<dbReference type="Gene3D" id="3.40.1030.10">
    <property type="entry name" value="Nucleoside phosphorylase/phosphoribosyltransferase catalytic domain"/>
    <property type="match status" value="1"/>
</dbReference>
<dbReference type="InterPro" id="IPR000312">
    <property type="entry name" value="Glycosyl_Trfase_fam3"/>
</dbReference>
<dbReference type="EC" id="2.4.2.18" evidence="9"/>
<evidence type="ECO:0000259" key="11">
    <source>
        <dbReference type="Pfam" id="PF02885"/>
    </source>
</evidence>
<gene>
    <name evidence="9" type="primary">trpD</name>
    <name evidence="12" type="ORF">BC6307_13595</name>
</gene>
<dbReference type="InterPro" id="IPR005940">
    <property type="entry name" value="Anthranilate_Pribosyl_Tfrase"/>
</dbReference>
<comment type="similarity">
    <text evidence="9">Belongs to the anthranilate phosphoribosyltransferase family.</text>
</comment>
<reference evidence="12 13" key="1">
    <citation type="submission" date="2016-12" db="EMBL/GenBank/DDBJ databases">
        <title>The whole genome sequencing and assembly of Bacillus cohnii DSM 6307T strain.</title>
        <authorList>
            <person name="Lee Y.-J."/>
            <person name="Yi H."/>
            <person name="Bahn Y.-S."/>
            <person name="Kim J.F."/>
            <person name="Lee D.-W."/>
        </authorList>
    </citation>
    <scope>NUCLEOTIDE SEQUENCE [LARGE SCALE GENOMIC DNA]</scope>
    <source>
        <strain evidence="12 13">DSM 6307</strain>
    </source>
</reference>
<comment type="function">
    <text evidence="9">Catalyzes the transfer of the phosphoribosyl group of 5-phosphorylribose-1-pyrophosphate (PRPP) to anthranilate to yield N-(5'-phosphoribosyl)-anthranilate (PRA).</text>
</comment>
<comment type="pathway">
    <text evidence="1 9">Amino-acid biosynthesis; L-tryptophan biosynthesis; L-tryptophan from chorismate: step 2/5.</text>
</comment>